<proteinExistence type="predicted"/>
<feature type="region of interest" description="Disordered" evidence="1">
    <location>
        <begin position="1"/>
        <end position="35"/>
    </location>
</feature>
<protein>
    <submittedName>
        <fullName evidence="2">Uncharacterized protein</fullName>
    </submittedName>
</protein>
<dbReference type="AlphaFoldDB" id="A0A067JWK4"/>
<evidence type="ECO:0000313" key="2">
    <source>
        <dbReference type="EMBL" id="KDP23934.1"/>
    </source>
</evidence>
<evidence type="ECO:0000256" key="1">
    <source>
        <dbReference type="SAM" id="MobiDB-lite"/>
    </source>
</evidence>
<feature type="compositionally biased region" description="Acidic residues" evidence="1">
    <location>
        <begin position="1"/>
        <end position="25"/>
    </location>
</feature>
<evidence type="ECO:0000313" key="3">
    <source>
        <dbReference type="Proteomes" id="UP000027138"/>
    </source>
</evidence>
<name>A0A067JWK4_JATCU</name>
<organism evidence="2 3">
    <name type="scientific">Jatropha curcas</name>
    <name type="common">Barbados nut</name>
    <dbReference type="NCBI Taxonomy" id="180498"/>
    <lineage>
        <taxon>Eukaryota</taxon>
        <taxon>Viridiplantae</taxon>
        <taxon>Streptophyta</taxon>
        <taxon>Embryophyta</taxon>
        <taxon>Tracheophyta</taxon>
        <taxon>Spermatophyta</taxon>
        <taxon>Magnoliopsida</taxon>
        <taxon>eudicotyledons</taxon>
        <taxon>Gunneridae</taxon>
        <taxon>Pentapetalae</taxon>
        <taxon>rosids</taxon>
        <taxon>fabids</taxon>
        <taxon>Malpighiales</taxon>
        <taxon>Euphorbiaceae</taxon>
        <taxon>Crotonoideae</taxon>
        <taxon>Jatropheae</taxon>
        <taxon>Jatropha</taxon>
    </lineage>
</organism>
<accession>A0A067JWK4</accession>
<sequence>MGSSSDEDVQVLLDPSEDENTETTDSEVGKGKGKKENTRIADVPFDIDEGELLDVCSIYDIAPEHKLVRPSEYMRVNELLDSESIILYEESF</sequence>
<reference evidence="2 3" key="1">
    <citation type="journal article" date="2014" name="PLoS ONE">
        <title>Global Analysis of Gene Expression Profiles in Physic Nut (Jatropha curcas L.) Seedlings Exposed to Salt Stress.</title>
        <authorList>
            <person name="Zhang L."/>
            <person name="Zhang C."/>
            <person name="Wu P."/>
            <person name="Chen Y."/>
            <person name="Li M."/>
            <person name="Jiang H."/>
            <person name="Wu G."/>
        </authorList>
    </citation>
    <scope>NUCLEOTIDE SEQUENCE [LARGE SCALE GENOMIC DNA]</scope>
    <source>
        <strain evidence="3">cv. GZQX0401</strain>
        <tissue evidence="2">Young leaves</tissue>
    </source>
</reference>
<dbReference type="EMBL" id="KK915170">
    <property type="protein sequence ID" value="KDP23934.1"/>
    <property type="molecule type" value="Genomic_DNA"/>
</dbReference>
<gene>
    <name evidence="2" type="ORF">JCGZ_27094</name>
</gene>
<keyword evidence="3" id="KW-1185">Reference proteome</keyword>
<dbReference type="Proteomes" id="UP000027138">
    <property type="component" value="Unassembled WGS sequence"/>
</dbReference>